<dbReference type="Pfam" id="PF07686">
    <property type="entry name" value="V-set"/>
    <property type="match status" value="1"/>
</dbReference>
<name>A0A1L8FPV1_XENLA</name>
<feature type="domain" description="Immunoglobulin V-set" evidence="3">
    <location>
        <begin position="34"/>
        <end position="131"/>
    </location>
</feature>
<dbReference type="SUPFAM" id="SSF48726">
    <property type="entry name" value="Immunoglobulin"/>
    <property type="match status" value="1"/>
</dbReference>
<dbReference type="KEGG" id="xla:121395660"/>
<dbReference type="InterPro" id="IPR013783">
    <property type="entry name" value="Ig-like_fold"/>
</dbReference>
<organism evidence="4 5">
    <name type="scientific">Xenopus laevis</name>
    <name type="common">African clawed frog</name>
    <dbReference type="NCBI Taxonomy" id="8355"/>
    <lineage>
        <taxon>Eukaryota</taxon>
        <taxon>Metazoa</taxon>
        <taxon>Chordata</taxon>
        <taxon>Craniata</taxon>
        <taxon>Vertebrata</taxon>
        <taxon>Euteleostomi</taxon>
        <taxon>Amphibia</taxon>
        <taxon>Batrachia</taxon>
        <taxon>Anura</taxon>
        <taxon>Pipoidea</taxon>
        <taxon>Pipidae</taxon>
        <taxon>Xenopodinae</taxon>
        <taxon>Xenopus</taxon>
        <taxon>Xenopus</taxon>
    </lineage>
</organism>
<protein>
    <submittedName>
        <fullName evidence="5">Uncharacterized protein LOC121395660</fullName>
    </submittedName>
</protein>
<accession>A0A1L8FPV1</accession>
<dbReference type="Proteomes" id="UP000186698">
    <property type="component" value="Chromosome 7L"/>
</dbReference>
<evidence type="ECO:0000313" key="5">
    <source>
        <dbReference type="RefSeq" id="XP_041425686.1"/>
    </source>
</evidence>
<proteinExistence type="predicted"/>
<keyword evidence="4" id="KW-1185">Reference proteome</keyword>
<keyword evidence="2" id="KW-0325">Glycoprotein</keyword>
<sequence>MAALYLGAISFLLAVVHTLCDIRVDQAPFASGIIGSTVNLPCLLIDAEKQVTRAHPYWILQKPNQSEETLYPIKPGEETRVQLRNEDWKDMSIAFSNVQLSDTSKYICRISVLKGSESLYLAGNGTMLYVHGPIQMDFNSSHVMCKAQVQMTETVSLVWNFTFGDMLRGEQLSSKQQNPDGSFWISSHVPIQPQCTANGNMMLSCSLKNNKGYIIDEQSVEFPCPAPIEMNFNNTHVTCVSQIQEAQNISFVWDFGHWKRVHGPELSDQWWNADGSYWIKSSVTLHQERCTADGNVTLSCLLRNSLGYSFQNRSIEVPCTGGSKSKGHHPGLFFSLLLGSTLLILLLVLLLFYRRRQSRNPSQRLKVNAARPIPTEIYVPWIPVCSLIGGHVGKCNLQVCDTVCA</sequence>
<dbReference type="OrthoDB" id="9939255at2759"/>
<dbReference type="GeneID" id="121395660"/>
<evidence type="ECO:0000313" key="4">
    <source>
        <dbReference type="Proteomes" id="UP000186698"/>
    </source>
</evidence>
<dbReference type="InterPro" id="IPR036179">
    <property type="entry name" value="Ig-like_dom_sf"/>
</dbReference>
<reference evidence="5" key="1">
    <citation type="submission" date="2025-08" db="UniProtKB">
        <authorList>
            <consortium name="RefSeq"/>
        </authorList>
    </citation>
    <scope>IDENTIFICATION</scope>
    <source>
        <strain evidence="5">J_2021</strain>
        <tissue evidence="5">Erythrocytes</tissue>
    </source>
</reference>
<evidence type="ECO:0000259" key="3">
    <source>
        <dbReference type="Pfam" id="PF07686"/>
    </source>
</evidence>
<dbReference type="Gene3D" id="2.60.40.10">
    <property type="entry name" value="Immunoglobulins"/>
    <property type="match status" value="1"/>
</dbReference>
<evidence type="ECO:0000256" key="1">
    <source>
        <dbReference type="ARBA" id="ARBA00023157"/>
    </source>
</evidence>
<dbReference type="PANTHER" id="PTHR19971">
    <property type="entry name" value="SIGNAL-REGULATORY PROTEIN BETA"/>
    <property type="match status" value="1"/>
</dbReference>
<dbReference type="InterPro" id="IPR013106">
    <property type="entry name" value="Ig_V-set"/>
</dbReference>
<keyword evidence="1" id="KW-1015">Disulfide bond</keyword>
<dbReference type="InterPro" id="IPR051755">
    <property type="entry name" value="Ig-like_CS_Receptor"/>
</dbReference>
<gene>
    <name evidence="5" type="primary">LOC121395660</name>
</gene>
<dbReference type="AlphaFoldDB" id="A0A1L8FPV1"/>
<dbReference type="RefSeq" id="XP_041425686.1">
    <property type="nucleotide sequence ID" value="XM_041569752.1"/>
</dbReference>
<dbReference type="PaxDb" id="8355-A0A1L8FPV1"/>
<evidence type="ECO:0000256" key="2">
    <source>
        <dbReference type="ARBA" id="ARBA00023180"/>
    </source>
</evidence>
<dbReference type="OMA" id="RAHPYWI"/>